<dbReference type="InterPro" id="IPR017441">
    <property type="entry name" value="Protein_kinase_ATP_BS"/>
</dbReference>
<dbReference type="EMBL" id="BRYB01002606">
    <property type="protein sequence ID" value="GMI22527.1"/>
    <property type="molecule type" value="Genomic_DNA"/>
</dbReference>
<dbReference type="InterPro" id="IPR011009">
    <property type="entry name" value="Kinase-like_dom_sf"/>
</dbReference>
<keyword evidence="4" id="KW-0418">Kinase</keyword>
<organism evidence="9 10">
    <name type="scientific">Tetraparma gracilis</name>
    <dbReference type="NCBI Taxonomy" id="2962635"/>
    <lineage>
        <taxon>Eukaryota</taxon>
        <taxon>Sar</taxon>
        <taxon>Stramenopiles</taxon>
        <taxon>Ochrophyta</taxon>
        <taxon>Bolidophyceae</taxon>
        <taxon>Parmales</taxon>
        <taxon>Triparmaceae</taxon>
        <taxon>Tetraparma</taxon>
    </lineage>
</organism>
<dbReference type="InterPro" id="IPR008271">
    <property type="entry name" value="Ser/Thr_kinase_AS"/>
</dbReference>
<keyword evidence="10" id="KW-1185">Reference proteome</keyword>
<dbReference type="InterPro" id="IPR000719">
    <property type="entry name" value="Prot_kinase_dom"/>
</dbReference>
<sequence length="338" mass="37769">PNPPPPPPPLRRIDRCIGKGGYGKVNCVEKMSEPDKGKLFAMKTLEKKKILDADNMAEVANELDLVRSMQSPFVCNGHFAFQDKCLLYLVLDLAMSVDLRVNIGIMKTKKQHFTAEQTKFIAGSIVLGLDYCHSVNVLHRDIKPENILIEENGKIKLTDFGISKRVENIRDPKCCTNRSGTPGYSAPEVRIEGHFHSVTSEYYSLGVVVQDIITLQEQPLSTVADRLPVENSDYCEPAMKEFVRECITINPAERLGSKTQSMAEAKEHPMFSGFALNKVEDGSYTPPYVKNESEVVVSAQSSMIDAASSFGMYEPPEIPKDKQCVFAEYAWNNQIQQV</sequence>
<evidence type="ECO:0000256" key="2">
    <source>
        <dbReference type="ARBA" id="ARBA00022679"/>
    </source>
</evidence>
<feature type="domain" description="Protein kinase" evidence="8">
    <location>
        <begin position="11"/>
        <end position="271"/>
    </location>
</feature>
<evidence type="ECO:0000256" key="3">
    <source>
        <dbReference type="ARBA" id="ARBA00022741"/>
    </source>
</evidence>
<evidence type="ECO:0000256" key="6">
    <source>
        <dbReference type="PROSITE-ProRule" id="PRU10141"/>
    </source>
</evidence>
<dbReference type="PANTHER" id="PTHR24355:SF18">
    <property type="entry name" value="G PROTEIN-COUPLED RECEPTOR KINASE"/>
    <property type="match status" value="1"/>
</dbReference>
<feature type="binding site" evidence="6">
    <location>
        <position position="43"/>
    </location>
    <ligand>
        <name>ATP</name>
        <dbReference type="ChEBI" id="CHEBI:30616"/>
    </ligand>
</feature>
<feature type="non-terminal residue" evidence="9">
    <location>
        <position position="1"/>
    </location>
</feature>
<keyword evidence="3 6" id="KW-0547">Nucleotide-binding</keyword>
<dbReference type="PROSITE" id="PS50011">
    <property type="entry name" value="PROTEIN_KINASE_DOM"/>
    <property type="match status" value="1"/>
</dbReference>
<evidence type="ECO:0000313" key="9">
    <source>
        <dbReference type="EMBL" id="GMI22527.1"/>
    </source>
</evidence>
<evidence type="ECO:0000259" key="8">
    <source>
        <dbReference type="PROSITE" id="PS50011"/>
    </source>
</evidence>
<dbReference type="Pfam" id="PF00069">
    <property type="entry name" value="Pkinase"/>
    <property type="match status" value="1"/>
</dbReference>
<comment type="similarity">
    <text evidence="7">Belongs to the protein kinase superfamily.</text>
</comment>
<keyword evidence="1 7" id="KW-0723">Serine/threonine-protein kinase</keyword>
<accession>A0ABQ6MAH5</accession>
<evidence type="ECO:0000256" key="7">
    <source>
        <dbReference type="RuleBase" id="RU000304"/>
    </source>
</evidence>
<dbReference type="Proteomes" id="UP001165060">
    <property type="component" value="Unassembled WGS sequence"/>
</dbReference>
<dbReference type="SMART" id="SM00220">
    <property type="entry name" value="S_TKc"/>
    <property type="match status" value="1"/>
</dbReference>
<evidence type="ECO:0000256" key="4">
    <source>
        <dbReference type="ARBA" id="ARBA00022777"/>
    </source>
</evidence>
<evidence type="ECO:0000256" key="5">
    <source>
        <dbReference type="ARBA" id="ARBA00022840"/>
    </source>
</evidence>
<gene>
    <name evidence="9" type="ORF">TeGR_g11455</name>
</gene>
<comment type="caution">
    <text evidence="9">The sequence shown here is derived from an EMBL/GenBank/DDBJ whole genome shotgun (WGS) entry which is preliminary data.</text>
</comment>
<dbReference type="PROSITE" id="PS00107">
    <property type="entry name" value="PROTEIN_KINASE_ATP"/>
    <property type="match status" value="1"/>
</dbReference>
<dbReference type="SUPFAM" id="SSF56112">
    <property type="entry name" value="Protein kinase-like (PK-like)"/>
    <property type="match status" value="1"/>
</dbReference>
<reference evidence="9 10" key="1">
    <citation type="journal article" date="2023" name="Commun. Biol.">
        <title>Genome analysis of Parmales, the sister group of diatoms, reveals the evolutionary specialization of diatoms from phago-mixotrophs to photoautotrophs.</title>
        <authorList>
            <person name="Ban H."/>
            <person name="Sato S."/>
            <person name="Yoshikawa S."/>
            <person name="Yamada K."/>
            <person name="Nakamura Y."/>
            <person name="Ichinomiya M."/>
            <person name="Sato N."/>
            <person name="Blanc-Mathieu R."/>
            <person name="Endo H."/>
            <person name="Kuwata A."/>
            <person name="Ogata H."/>
        </authorList>
    </citation>
    <scope>NUCLEOTIDE SEQUENCE [LARGE SCALE GENOMIC DNA]</scope>
</reference>
<evidence type="ECO:0000256" key="1">
    <source>
        <dbReference type="ARBA" id="ARBA00022527"/>
    </source>
</evidence>
<dbReference type="PROSITE" id="PS00108">
    <property type="entry name" value="PROTEIN_KINASE_ST"/>
    <property type="match status" value="1"/>
</dbReference>
<name>A0ABQ6MAH5_9STRA</name>
<keyword evidence="5 6" id="KW-0067">ATP-binding</keyword>
<dbReference type="PANTHER" id="PTHR24355">
    <property type="entry name" value="G PROTEIN-COUPLED RECEPTOR KINASE/RIBOSOMAL PROTEIN S6 KINASE"/>
    <property type="match status" value="1"/>
</dbReference>
<dbReference type="Gene3D" id="3.30.200.20">
    <property type="entry name" value="Phosphorylase Kinase, domain 1"/>
    <property type="match status" value="1"/>
</dbReference>
<keyword evidence="2" id="KW-0808">Transferase</keyword>
<proteinExistence type="inferred from homology"/>
<protein>
    <recommendedName>
        <fullName evidence="8">Protein kinase domain-containing protein</fullName>
    </recommendedName>
</protein>
<evidence type="ECO:0000313" key="10">
    <source>
        <dbReference type="Proteomes" id="UP001165060"/>
    </source>
</evidence>
<dbReference type="Gene3D" id="1.10.510.10">
    <property type="entry name" value="Transferase(Phosphotransferase) domain 1"/>
    <property type="match status" value="1"/>
</dbReference>